<dbReference type="Proteomes" id="UP000244896">
    <property type="component" value="Chromosome"/>
</dbReference>
<dbReference type="GO" id="GO:0006313">
    <property type="term" value="P:DNA transposition"/>
    <property type="evidence" value="ECO:0007669"/>
    <property type="project" value="InterPro"/>
</dbReference>
<dbReference type="InterPro" id="IPR002525">
    <property type="entry name" value="Transp_IS110-like_N"/>
</dbReference>
<dbReference type="KEGG" id="elut:CKA38_04610"/>
<dbReference type="AlphaFoldDB" id="A0A2U8E281"/>
<dbReference type="EMBL" id="CP023004">
    <property type="protein sequence ID" value="AWI08632.1"/>
    <property type="molecule type" value="Genomic_DNA"/>
</dbReference>
<organism evidence="2 3">
    <name type="scientific">Ereboglobus luteus</name>
    <dbReference type="NCBI Taxonomy" id="1796921"/>
    <lineage>
        <taxon>Bacteria</taxon>
        <taxon>Pseudomonadati</taxon>
        <taxon>Verrucomicrobiota</taxon>
        <taxon>Opitutia</taxon>
        <taxon>Opitutales</taxon>
        <taxon>Opitutaceae</taxon>
        <taxon>Ereboglobus</taxon>
    </lineage>
</organism>
<name>A0A2U8E281_9BACT</name>
<sequence length="150" mass="17916">MEACWNWAVLYEMLEEIEHVGQVVLSHPAKNRIIAESMHKNDRFDAHALATLLRGDFISRVHVPARDVREKKNNMRQCLWLVRMRTMVRNRIHSLIDRHPRLERPAFKDVFCNQGIHWMRTVALPGNERAMLDAELPRFRLHRFRLPKSF</sequence>
<reference evidence="2 3" key="1">
    <citation type="journal article" date="2018" name="Syst. Appl. Microbiol.">
        <title>Ereboglobus luteus gen. nov. sp. nov. from cockroach guts, and new insights into the oxygen relationship of the genera Opitutus and Didymococcus (Verrucomicrobia: Opitutaceae).</title>
        <authorList>
            <person name="Tegtmeier D."/>
            <person name="Belitz A."/>
            <person name="Radek R."/>
            <person name="Heimerl T."/>
            <person name="Brune A."/>
        </authorList>
    </citation>
    <scope>NUCLEOTIDE SEQUENCE [LARGE SCALE GENOMIC DNA]</scope>
    <source>
        <strain evidence="2 3">Ho45</strain>
    </source>
</reference>
<keyword evidence="3" id="KW-1185">Reference proteome</keyword>
<feature type="domain" description="Transposase IS110-like N-terminal" evidence="1">
    <location>
        <begin position="7"/>
        <end position="98"/>
    </location>
</feature>
<accession>A0A2U8E281</accession>
<protein>
    <recommendedName>
        <fullName evidence="1">Transposase IS110-like N-terminal domain-containing protein</fullName>
    </recommendedName>
</protein>
<dbReference type="GO" id="GO:0004803">
    <property type="term" value="F:transposase activity"/>
    <property type="evidence" value="ECO:0007669"/>
    <property type="project" value="InterPro"/>
</dbReference>
<dbReference type="Pfam" id="PF01548">
    <property type="entry name" value="DEDD_Tnp_IS110"/>
    <property type="match status" value="1"/>
</dbReference>
<proteinExistence type="predicted"/>
<evidence type="ECO:0000259" key="1">
    <source>
        <dbReference type="Pfam" id="PF01548"/>
    </source>
</evidence>
<gene>
    <name evidence="2" type="ORF">CKA38_04610</name>
</gene>
<dbReference type="RefSeq" id="WP_108824441.1">
    <property type="nucleotide sequence ID" value="NZ_CP023004.1"/>
</dbReference>
<evidence type="ECO:0000313" key="3">
    <source>
        <dbReference type="Proteomes" id="UP000244896"/>
    </source>
</evidence>
<dbReference type="OrthoDB" id="273556at2"/>
<dbReference type="GO" id="GO:0003677">
    <property type="term" value="F:DNA binding"/>
    <property type="evidence" value="ECO:0007669"/>
    <property type="project" value="InterPro"/>
</dbReference>
<evidence type="ECO:0000313" key="2">
    <source>
        <dbReference type="EMBL" id="AWI08632.1"/>
    </source>
</evidence>